<dbReference type="PROSITE" id="PS51318">
    <property type="entry name" value="TAT"/>
    <property type="match status" value="1"/>
</dbReference>
<keyword evidence="3" id="KW-0732">Signal</keyword>
<dbReference type="InterPro" id="IPR006311">
    <property type="entry name" value="TAT_signal"/>
</dbReference>
<dbReference type="RefSeq" id="WP_357781949.1">
    <property type="nucleotide sequence ID" value="NZ_JBFAKC010000004.1"/>
</dbReference>
<dbReference type="InterPro" id="IPR039424">
    <property type="entry name" value="SBP_5"/>
</dbReference>
<gene>
    <name evidence="5" type="ORF">AB0I48_09880</name>
</gene>
<comment type="caution">
    <text evidence="5">The sequence shown here is derived from an EMBL/GenBank/DDBJ whole genome shotgun (WGS) entry which is preliminary data.</text>
</comment>
<dbReference type="EMBL" id="JBFAKC010000004">
    <property type="protein sequence ID" value="MEV0707861.1"/>
    <property type="molecule type" value="Genomic_DNA"/>
</dbReference>
<feature type="domain" description="Solute-binding protein family 5" evidence="4">
    <location>
        <begin position="104"/>
        <end position="448"/>
    </location>
</feature>
<comment type="similarity">
    <text evidence="1">Belongs to the bacterial solute-binding protein 5 family.</text>
</comment>
<keyword evidence="2" id="KW-0813">Transport</keyword>
<dbReference type="SUPFAM" id="SSF53850">
    <property type="entry name" value="Periplasmic binding protein-like II"/>
    <property type="match status" value="1"/>
</dbReference>
<dbReference type="InterPro" id="IPR000914">
    <property type="entry name" value="SBP_5_dom"/>
</dbReference>
<protein>
    <submittedName>
        <fullName evidence="5">ABC transporter substrate-binding protein</fullName>
    </submittedName>
</protein>
<dbReference type="Gene3D" id="3.40.190.10">
    <property type="entry name" value="Periplasmic binding protein-like II"/>
    <property type="match status" value="1"/>
</dbReference>
<evidence type="ECO:0000259" key="4">
    <source>
        <dbReference type="Pfam" id="PF00496"/>
    </source>
</evidence>
<dbReference type="PANTHER" id="PTHR30290">
    <property type="entry name" value="PERIPLASMIC BINDING COMPONENT OF ABC TRANSPORTER"/>
    <property type="match status" value="1"/>
</dbReference>
<dbReference type="Proteomes" id="UP001551695">
    <property type="component" value="Unassembled WGS sequence"/>
</dbReference>
<reference evidence="5 6" key="1">
    <citation type="submission" date="2024-06" db="EMBL/GenBank/DDBJ databases">
        <title>The Natural Products Discovery Center: Release of the First 8490 Sequenced Strains for Exploring Actinobacteria Biosynthetic Diversity.</title>
        <authorList>
            <person name="Kalkreuter E."/>
            <person name="Kautsar S.A."/>
            <person name="Yang D."/>
            <person name="Bader C.D."/>
            <person name="Teijaro C.N."/>
            <person name="Fluegel L."/>
            <person name="Davis C.M."/>
            <person name="Simpson J.R."/>
            <person name="Lauterbach L."/>
            <person name="Steele A.D."/>
            <person name="Gui C."/>
            <person name="Meng S."/>
            <person name="Li G."/>
            <person name="Viehrig K."/>
            <person name="Ye F."/>
            <person name="Su P."/>
            <person name="Kiefer A.F."/>
            <person name="Nichols A."/>
            <person name="Cepeda A.J."/>
            <person name="Yan W."/>
            <person name="Fan B."/>
            <person name="Jiang Y."/>
            <person name="Adhikari A."/>
            <person name="Zheng C.-J."/>
            <person name="Schuster L."/>
            <person name="Cowan T.M."/>
            <person name="Smanski M.J."/>
            <person name="Chevrette M.G."/>
            <person name="De Carvalho L.P.S."/>
            <person name="Shen B."/>
        </authorList>
    </citation>
    <scope>NUCLEOTIDE SEQUENCE [LARGE SCALE GENOMIC DNA]</scope>
    <source>
        <strain evidence="5 6">NPDC050403</strain>
    </source>
</reference>
<evidence type="ECO:0000256" key="1">
    <source>
        <dbReference type="ARBA" id="ARBA00005695"/>
    </source>
</evidence>
<evidence type="ECO:0000313" key="5">
    <source>
        <dbReference type="EMBL" id="MEV0707861.1"/>
    </source>
</evidence>
<dbReference type="PANTHER" id="PTHR30290:SF9">
    <property type="entry name" value="OLIGOPEPTIDE-BINDING PROTEIN APPA"/>
    <property type="match status" value="1"/>
</dbReference>
<evidence type="ECO:0000313" key="6">
    <source>
        <dbReference type="Proteomes" id="UP001551695"/>
    </source>
</evidence>
<name>A0ABV3FR20_9NOCA</name>
<evidence type="ECO:0000256" key="3">
    <source>
        <dbReference type="ARBA" id="ARBA00022729"/>
    </source>
</evidence>
<keyword evidence="6" id="KW-1185">Reference proteome</keyword>
<dbReference type="Gene3D" id="3.10.105.10">
    <property type="entry name" value="Dipeptide-binding Protein, Domain 3"/>
    <property type="match status" value="1"/>
</dbReference>
<evidence type="ECO:0000256" key="2">
    <source>
        <dbReference type="ARBA" id="ARBA00022448"/>
    </source>
</evidence>
<organism evidence="5 6">
    <name type="scientific">Nocardia aurea</name>
    <dbReference type="NCBI Taxonomy" id="2144174"/>
    <lineage>
        <taxon>Bacteria</taxon>
        <taxon>Bacillati</taxon>
        <taxon>Actinomycetota</taxon>
        <taxon>Actinomycetes</taxon>
        <taxon>Mycobacteriales</taxon>
        <taxon>Nocardiaceae</taxon>
        <taxon>Nocardia</taxon>
    </lineage>
</organism>
<dbReference type="Pfam" id="PF00496">
    <property type="entry name" value="SBP_bac_5"/>
    <property type="match status" value="1"/>
</dbReference>
<proteinExistence type="inferred from homology"/>
<accession>A0ABV3FR20</accession>
<sequence>MTDAFRSAAAGADSLISTTTGRRGFLALAGAVGGLLLVGCSADGNSAVNTTSGGTPVRGGTLKFAWLGAPESIDPQVNSSFAGANFSNNIVDRLLFQDRDTGALSPWLATKWEYNDTITEYTFTLREDVTFSDGTKFNATSVKNNLDQFYFGDEALSIKPNGKSYLGPYKETQVVSEFVVKVLFNAPNASFLQLTAHSGTGNISFLADRTLKSSAKDRLNPANVIGTGPFVVTEYVPKERTVIVRREDYKWSPPALKHEGPAYLDRIEFITIPEASVRVGALQSGDVPASFDILPTDEKVVTAQGFELTSRTVPGFTLGWQFNLSLAPTDDINVRRAIVAATNRAGYKKALLSPSEGEAHSVLTDKVPGFVDYSQGALKYDPERAKKLLDDAGWKPGADGIREKNGVKLKLKGTGNILVPDARVTYEATQAALKAIGIDVEIVFDSQNIPAKQITAEFHLANINRARNDVAVLNTQLNPDRGNGSVIPENHPDRARIVKTFNALDTAIGAAQIPLAKAVQDLIHEEFVLVNPQFQTSQVAATKGVGNIYLDGSGRLLFVDSWVSGK</sequence>